<feature type="domain" description="Beta-trefoil DNA-binding" evidence="9">
    <location>
        <begin position="440"/>
        <end position="727"/>
    </location>
</feature>
<dbReference type="OrthoDB" id="5600360at2759"/>
<evidence type="ECO:0000313" key="11">
    <source>
        <dbReference type="Proteomes" id="UP000279259"/>
    </source>
</evidence>
<proteinExistence type="inferred from homology"/>
<dbReference type="SMART" id="SM01267">
    <property type="entry name" value="LAG1_DNAbind"/>
    <property type="match status" value="1"/>
</dbReference>
<sequence length="932" mass="100841">MSWQWQGQTAYEAPTDDKLALGLDPGHAAQTEYAPFGYNPQYNTASAFYRPALALDTTGAFQTPVQHPSAQSSAPTSSLPDGSSHEGERITTPGIHFGFPFQSYAPPAYPSPEVAAQFAPQYVPAYPPPFAPSHTISPSQLGQLGTGDIAKATRSFSDLMMESRASSSSASSTEGGLEWPPTSLDDWTRPMQRALVPDRMHHIDPTIPEPSRRPSSATPSYTTPSPLQWSASAMSAGMSNHNGTALGDALRAYMSAPNRLAYGERKIVVMSPKVGQKSYGTEKRFLCPHPQATLVGESWWTPAPDGCPVTTIQPPRVNIGLAGEHPVKDSMVSWSTIDSRNLDEKINSQALGPNDHPFIGNVAGKNLHISDNDGKRKELKALVTVKAPLKVHAGPNGWGHTKGMLADISNAEIIGTFESKEIKVISKPSKKKSNSKSTELIIQHGSTIALFNRVKSQTTSTRYLSVVPDVTRILGSDGKPVTGARQPAMSGTSSFFPGFVASASVWESFIIWLVDPTKPPGPGNTAPLHPDWPVAPANAIHPVLAPAIRYNSLVILQSLQTGVCSPTLIIRRIEQDADAVGMDGTSAELVGSLPEGELASDLVSQLQKVAFEIYRPEYYVYANALAVGNGTRQGSLWLSCDQDAVTERLVTAERRWAPVPAPRAGSRPSSLPNTPNSRFGVLPMTPHTTSMNLPSTPTSPLSSSSSLDYFGTHSRKSSSSALFSPTLITDVALPSTDGGPIRRHRTGSTSRTAPLARPVHTKRKSMDATNGYEYIHNPHTGSPQERIFWTMDVGDASVWSIVSTEQTTYTFYVPPYVTEVPEPLAPFPTIHRLLPPSMATDNGPARFKDLQWTHPPDTPPLITFYGKDFIKMPGNGAHHVVYFGDQPASFNEVRCSEVMAAAEPRSMERRQPVFLVREDGQLVLPTQIAYPP</sequence>
<dbReference type="InterPro" id="IPR015350">
    <property type="entry name" value="Beta-trefoil_DNA-bd_dom"/>
</dbReference>
<feature type="compositionally biased region" description="Polar residues" evidence="7">
    <location>
        <begin position="63"/>
        <end position="81"/>
    </location>
</feature>
<dbReference type="InterPro" id="IPR040159">
    <property type="entry name" value="CLS_fam"/>
</dbReference>
<comment type="subcellular location">
    <subcellularLocation>
        <location evidence="1">Nucleus</location>
    </subcellularLocation>
</comment>
<dbReference type="FunFam" id="2.60.40.1450:FF:000003">
    <property type="entry name" value="Related to J kappa-recombination signal binding protein"/>
    <property type="match status" value="1"/>
</dbReference>
<evidence type="ECO:0000259" key="8">
    <source>
        <dbReference type="SMART" id="SM01267"/>
    </source>
</evidence>
<feature type="region of interest" description="Disordered" evidence="7">
    <location>
        <begin position="659"/>
        <end position="700"/>
    </location>
</feature>
<evidence type="ECO:0000256" key="5">
    <source>
        <dbReference type="ARBA" id="ARBA00023163"/>
    </source>
</evidence>
<feature type="compositionally biased region" description="Low complexity" evidence="7">
    <location>
        <begin position="163"/>
        <end position="172"/>
    </location>
</feature>
<dbReference type="PANTHER" id="PTHR10665">
    <property type="entry name" value="RECOMBINING BINDING PROTEIN SUPPRESSOR OF HAIRLESS"/>
    <property type="match status" value="1"/>
</dbReference>
<evidence type="ECO:0000256" key="7">
    <source>
        <dbReference type="SAM" id="MobiDB-lite"/>
    </source>
</evidence>
<evidence type="ECO:0000256" key="4">
    <source>
        <dbReference type="ARBA" id="ARBA00023125"/>
    </source>
</evidence>
<feature type="region of interest" description="Disordered" evidence="7">
    <location>
        <begin position="734"/>
        <end position="764"/>
    </location>
</feature>
<dbReference type="GO" id="GO:0001228">
    <property type="term" value="F:DNA-binding transcription activator activity, RNA polymerase II-specific"/>
    <property type="evidence" value="ECO:0007669"/>
    <property type="project" value="InterPro"/>
</dbReference>
<keyword evidence="11" id="KW-1185">Reference proteome</keyword>
<protein>
    <recommendedName>
        <fullName evidence="12">LAG1-DNAbind-domain-containing protein</fullName>
    </recommendedName>
</protein>
<evidence type="ECO:0000256" key="1">
    <source>
        <dbReference type="ARBA" id="ARBA00004123"/>
    </source>
</evidence>
<comment type="similarity">
    <text evidence="2">Belongs to the Su(H) family.</text>
</comment>
<keyword evidence="3" id="KW-0805">Transcription regulation</keyword>
<dbReference type="GO" id="GO:0005634">
    <property type="term" value="C:nucleus"/>
    <property type="evidence" value="ECO:0007669"/>
    <property type="project" value="UniProtKB-SubCell"/>
</dbReference>
<organism evidence="10 11">
    <name type="scientific">Saitozyma podzolica</name>
    <dbReference type="NCBI Taxonomy" id="1890683"/>
    <lineage>
        <taxon>Eukaryota</taxon>
        <taxon>Fungi</taxon>
        <taxon>Dikarya</taxon>
        <taxon>Basidiomycota</taxon>
        <taxon>Agaricomycotina</taxon>
        <taxon>Tremellomycetes</taxon>
        <taxon>Tremellales</taxon>
        <taxon>Trimorphomycetaceae</taxon>
        <taxon>Saitozyma</taxon>
    </lineage>
</organism>
<dbReference type="Proteomes" id="UP000279259">
    <property type="component" value="Unassembled WGS sequence"/>
</dbReference>
<feature type="domain" description="RBP-J/Cbf11/Cbf12 DNA binding" evidence="8">
    <location>
        <begin position="266"/>
        <end position="439"/>
    </location>
</feature>
<keyword evidence="5" id="KW-0804">Transcription</keyword>
<dbReference type="Gene3D" id="2.60.40.1450">
    <property type="entry name" value="LAG1, DNA binding domain"/>
    <property type="match status" value="1"/>
</dbReference>
<dbReference type="STRING" id="1890683.A0A427YEI4"/>
<gene>
    <name evidence="10" type="ORF">EHS25_002489</name>
</gene>
<dbReference type="SUPFAM" id="SSF49417">
    <property type="entry name" value="p53-like transcription factors"/>
    <property type="match status" value="1"/>
</dbReference>
<keyword evidence="4" id="KW-0238">DNA-binding</keyword>
<comment type="caution">
    <text evidence="10">The sequence shown here is derived from an EMBL/GenBank/DDBJ whole genome shotgun (WGS) entry which is preliminary data.</text>
</comment>
<dbReference type="SMART" id="SM01268">
    <property type="entry name" value="BTD"/>
    <property type="match status" value="1"/>
</dbReference>
<dbReference type="Pfam" id="PF09271">
    <property type="entry name" value="LAG1-DNAbind"/>
    <property type="match status" value="1"/>
</dbReference>
<keyword evidence="6" id="KW-0539">Nucleus</keyword>
<evidence type="ECO:0000256" key="3">
    <source>
        <dbReference type="ARBA" id="ARBA00023015"/>
    </source>
</evidence>
<feature type="compositionally biased region" description="Low complexity" evidence="7">
    <location>
        <begin position="688"/>
        <end position="700"/>
    </location>
</feature>
<dbReference type="InterPro" id="IPR008967">
    <property type="entry name" value="p53-like_TF_DNA-bd_sf"/>
</dbReference>
<feature type="compositionally biased region" description="Low complexity" evidence="7">
    <location>
        <begin position="213"/>
        <end position="226"/>
    </location>
</feature>
<name>A0A427YEI4_9TREE</name>
<feature type="region of interest" description="Disordered" evidence="7">
    <location>
        <begin position="160"/>
        <end position="186"/>
    </location>
</feature>
<reference evidence="10 11" key="1">
    <citation type="submission" date="2018-11" db="EMBL/GenBank/DDBJ databases">
        <title>Genome sequence of Saitozyma podzolica DSM 27192.</title>
        <authorList>
            <person name="Aliyu H."/>
            <person name="Gorte O."/>
            <person name="Ochsenreither K."/>
        </authorList>
    </citation>
    <scope>NUCLEOTIDE SEQUENCE [LARGE SCALE GENOMIC DNA]</scope>
    <source>
        <strain evidence="10 11">DSM 27192</strain>
    </source>
</reference>
<dbReference type="SUPFAM" id="SSF110217">
    <property type="entry name" value="DNA-binding protein LAG-1 (CSL)"/>
    <property type="match status" value="1"/>
</dbReference>
<accession>A0A427YEI4</accession>
<feature type="region of interest" description="Disordered" evidence="7">
    <location>
        <begin position="63"/>
        <end position="92"/>
    </location>
</feature>
<dbReference type="InterPro" id="IPR015351">
    <property type="entry name" value="RBP-J/Cbf11/Cbf12_DNA-bd"/>
</dbReference>
<evidence type="ECO:0000259" key="9">
    <source>
        <dbReference type="SMART" id="SM01268"/>
    </source>
</evidence>
<evidence type="ECO:0000256" key="2">
    <source>
        <dbReference type="ARBA" id="ARBA00009704"/>
    </source>
</evidence>
<dbReference type="AlphaFoldDB" id="A0A427YEI4"/>
<dbReference type="InterPro" id="IPR037095">
    <property type="entry name" value="RBP-J/Cbf11_DNA-bd_sf"/>
</dbReference>
<dbReference type="EMBL" id="RSCD01000014">
    <property type="protein sequence ID" value="RSH89377.1"/>
    <property type="molecule type" value="Genomic_DNA"/>
</dbReference>
<dbReference type="InterPro" id="IPR036358">
    <property type="entry name" value="BTD_sf"/>
</dbReference>
<feature type="region of interest" description="Disordered" evidence="7">
    <location>
        <begin position="201"/>
        <end position="228"/>
    </location>
</feature>
<evidence type="ECO:0000313" key="10">
    <source>
        <dbReference type="EMBL" id="RSH89377.1"/>
    </source>
</evidence>
<evidence type="ECO:0008006" key="12">
    <source>
        <dbReference type="Google" id="ProtNLM"/>
    </source>
</evidence>
<evidence type="ECO:0000256" key="6">
    <source>
        <dbReference type="ARBA" id="ARBA00023242"/>
    </source>
</evidence>
<feature type="compositionally biased region" description="Polar residues" evidence="7">
    <location>
        <begin position="667"/>
        <end position="677"/>
    </location>
</feature>
<dbReference type="GO" id="GO:0000978">
    <property type="term" value="F:RNA polymerase II cis-regulatory region sequence-specific DNA binding"/>
    <property type="evidence" value="ECO:0007669"/>
    <property type="project" value="InterPro"/>
</dbReference>